<dbReference type="Proteomes" id="UP001569904">
    <property type="component" value="Unassembled WGS sequence"/>
</dbReference>
<gene>
    <name evidence="2" type="ORF">SM436_01520</name>
</gene>
<dbReference type="RefSeq" id="WP_371939008.1">
    <property type="nucleotide sequence ID" value="NZ_JAXCEH010000001.1"/>
</dbReference>
<keyword evidence="3" id="KW-1185">Reference proteome</keyword>
<evidence type="ECO:0000259" key="1">
    <source>
        <dbReference type="Pfam" id="PF04149"/>
    </source>
</evidence>
<comment type="caution">
    <text evidence="2">The sequence shown here is derived from an EMBL/GenBank/DDBJ whole genome shotgun (WGS) entry which is preliminary data.</text>
</comment>
<reference evidence="2 3" key="1">
    <citation type="submission" date="2023-11" db="EMBL/GenBank/DDBJ databases">
        <title>Actinomadura monticuli sp. nov., isolated from volcanic ash.</title>
        <authorList>
            <person name="Lee S.D."/>
            <person name="Yang H."/>
            <person name="Kim I.S."/>
        </authorList>
    </citation>
    <scope>NUCLEOTIDE SEQUENCE [LARGE SCALE GENOMIC DNA]</scope>
    <source>
        <strain evidence="2 3">DSM 45346</strain>
    </source>
</reference>
<protein>
    <submittedName>
        <fullName evidence="2">DUF397 domain-containing protein</fullName>
    </submittedName>
</protein>
<name>A0ABV4QR09_9ACTN</name>
<proteinExistence type="predicted"/>
<dbReference type="EMBL" id="JAXCEH010000001">
    <property type="protein sequence ID" value="MFA1552360.1"/>
    <property type="molecule type" value="Genomic_DNA"/>
</dbReference>
<evidence type="ECO:0000313" key="2">
    <source>
        <dbReference type="EMBL" id="MFA1552360.1"/>
    </source>
</evidence>
<feature type="domain" description="DUF397" evidence="1">
    <location>
        <begin position="8"/>
        <end position="38"/>
    </location>
</feature>
<sequence length="46" mass="5312">MELARSVNSVWVRDSKDPDGDRLAFEREAFAGLLARVKTNDKDLYR</sequence>
<dbReference type="InterPro" id="IPR007278">
    <property type="entry name" value="DUF397"/>
</dbReference>
<dbReference type="Pfam" id="PF04149">
    <property type="entry name" value="DUF397"/>
    <property type="match status" value="1"/>
</dbReference>
<organism evidence="2 3">
    <name type="scientific">Actinomadura chokoriensis</name>
    <dbReference type="NCBI Taxonomy" id="454156"/>
    <lineage>
        <taxon>Bacteria</taxon>
        <taxon>Bacillati</taxon>
        <taxon>Actinomycetota</taxon>
        <taxon>Actinomycetes</taxon>
        <taxon>Streptosporangiales</taxon>
        <taxon>Thermomonosporaceae</taxon>
        <taxon>Actinomadura</taxon>
    </lineage>
</organism>
<accession>A0ABV4QR09</accession>
<evidence type="ECO:0000313" key="3">
    <source>
        <dbReference type="Proteomes" id="UP001569904"/>
    </source>
</evidence>